<dbReference type="AlphaFoldDB" id="A0A2U3P2Z5"/>
<keyword evidence="6" id="KW-1185">Reference proteome</keyword>
<keyword evidence="2" id="KW-0732">Signal</keyword>
<feature type="chain" id="PRO_5015780745" evidence="2">
    <location>
        <begin position="26"/>
        <end position="425"/>
    </location>
</feature>
<evidence type="ECO:0000313" key="5">
    <source>
        <dbReference type="EMBL" id="SPM38129.1"/>
    </source>
</evidence>
<dbReference type="InterPro" id="IPR005693">
    <property type="entry name" value="Mce"/>
</dbReference>
<dbReference type="Proteomes" id="UP000240424">
    <property type="component" value="Unassembled WGS sequence"/>
</dbReference>
<dbReference type="InterPro" id="IPR024516">
    <property type="entry name" value="Mce_C"/>
</dbReference>
<evidence type="ECO:0000259" key="4">
    <source>
        <dbReference type="Pfam" id="PF11887"/>
    </source>
</evidence>
<protein>
    <submittedName>
        <fullName evidence="5">ABC-type transporter Mla maintaining outer membrane lipid asymmetry, periplasmic component MlaD</fullName>
    </submittedName>
</protein>
<evidence type="ECO:0000256" key="2">
    <source>
        <dbReference type="SAM" id="SignalP"/>
    </source>
</evidence>
<feature type="compositionally biased region" description="Pro residues" evidence="1">
    <location>
        <begin position="413"/>
        <end position="425"/>
    </location>
</feature>
<sequence>VIPSRVARRALIVGCAVALTANGCAFEGVNSLPLPGAVGRGPHAAIYHVELANVGTLESNSPVLINDVVVGAVGAMKMRNWHAEVEVSVKSDVAVPANAVATVGQTSLLGSMHLALDPPSGQSPTGRLAPGATIPLNRTSTYPSTEQTLSALSLLINSGGVAQIGDIIHSVNDALHGRESQIRDALTRLDTFLGVVDRQHDEITATIDGLDRLTATLAAQNITIADALHDIPPALDVLIRERPRLTAALTKLHAFSDITTRLINASQADLVTDLKNLEPTLRALADVGSKLGAILAYLPVFPLGQSLIDRGVRGDYLNLYAVIDLTIPRLKRTLLRGTRWEDITANLTPAPGEPSYLNYTYDPLRAPIDPPPQQPMPAPPAAGPTGPEPPANQPPPPPNGAWPPLPGATSFPPTDPTSAPPPGER</sequence>
<reference evidence="5 6" key="1">
    <citation type="submission" date="2017-01" db="EMBL/GenBank/DDBJ databases">
        <authorList>
            <consortium name="Urmite Genomes"/>
        </authorList>
    </citation>
    <scope>NUCLEOTIDE SEQUENCE [LARGE SCALE GENOMIC DNA]</scope>
    <source>
        <strain evidence="5 6">AB215</strain>
    </source>
</reference>
<evidence type="ECO:0000256" key="1">
    <source>
        <dbReference type="SAM" id="MobiDB-lite"/>
    </source>
</evidence>
<dbReference type="InterPro" id="IPR003399">
    <property type="entry name" value="Mce/MlaD"/>
</dbReference>
<feature type="domain" description="Mammalian cell entry C-terminal" evidence="4">
    <location>
        <begin position="126"/>
        <end position="292"/>
    </location>
</feature>
<dbReference type="STRING" id="1841861.GCA_900157365_04507"/>
<dbReference type="GO" id="GO:0005576">
    <property type="term" value="C:extracellular region"/>
    <property type="evidence" value="ECO:0007669"/>
    <property type="project" value="TreeGrafter"/>
</dbReference>
<dbReference type="PANTHER" id="PTHR33371:SF15">
    <property type="entry name" value="LIPOPROTEIN LPRN"/>
    <property type="match status" value="1"/>
</dbReference>
<dbReference type="PANTHER" id="PTHR33371">
    <property type="entry name" value="INTERMEMBRANE PHOSPHOLIPID TRANSPORT SYSTEM BINDING PROTEIN MLAD-RELATED"/>
    <property type="match status" value="1"/>
</dbReference>
<dbReference type="Pfam" id="PF02470">
    <property type="entry name" value="MlaD"/>
    <property type="match status" value="1"/>
</dbReference>
<dbReference type="Pfam" id="PF11887">
    <property type="entry name" value="Mce4_CUP1"/>
    <property type="match status" value="1"/>
</dbReference>
<feature type="non-terminal residue" evidence="5">
    <location>
        <position position="1"/>
    </location>
</feature>
<feature type="signal peptide" evidence="2">
    <location>
        <begin position="1"/>
        <end position="25"/>
    </location>
</feature>
<feature type="domain" description="Mce/MlaD" evidence="3">
    <location>
        <begin position="47"/>
        <end position="119"/>
    </location>
</feature>
<accession>A0A2U3P2Z5</accession>
<dbReference type="NCBIfam" id="TIGR00996">
    <property type="entry name" value="Mtu_fam_mce"/>
    <property type="match status" value="1"/>
</dbReference>
<feature type="region of interest" description="Disordered" evidence="1">
    <location>
        <begin position="345"/>
        <end position="425"/>
    </location>
</feature>
<dbReference type="InterPro" id="IPR052336">
    <property type="entry name" value="MlaD_Phospholipid_Transporter"/>
</dbReference>
<name>A0A2U3P2Z5_9MYCO</name>
<organism evidence="5 6">
    <name type="scientific">Mycobacterium numidiamassiliense</name>
    <dbReference type="NCBI Taxonomy" id="1841861"/>
    <lineage>
        <taxon>Bacteria</taxon>
        <taxon>Bacillati</taxon>
        <taxon>Actinomycetota</taxon>
        <taxon>Actinomycetes</taxon>
        <taxon>Mycobacteriales</taxon>
        <taxon>Mycobacteriaceae</taxon>
        <taxon>Mycobacterium</taxon>
    </lineage>
</organism>
<evidence type="ECO:0000313" key="6">
    <source>
        <dbReference type="Proteomes" id="UP000240424"/>
    </source>
</evidence>
<gene>
    <name evidence="5" type="ORF">MNAB215_305</name>
</gene>
<dbReference type="EMBL" id="FUEZ01000003">
    <property type="protein sequence ID" value="SPM38129.1"/>
    <property type="molecule type" value="Genomic_DNA"/>
</dbReference>
<proteinExistence type="predicted"/>
<feature type="compositionally biased region" description="Pro residues" evidence="1">
    <location>
        <begin position="368"/>
        <end position="406"/>
    </location>
</feature>
<evidence type="ECO:0000259" key="3">
    <source>
        <dbReference type="Pfam" id="PF02470"/>
    </source>
</evidence>